<dbReference type="Pfam" id="PF02337">
    <property type="entry name" value="Gag_p10"/>
    <property type="match status" value="1"/>
</dbReference>
<dbReference type="InterPro" id="IPR045345">
    <property type="entry name" value="Gag_p24_C"/>
</dbReference>
<dbReference type="InterPro" id="IPR008916">
    <property type="entry name" value="Retrov_capsid_C"/>
</dbReference>
<evidence type="ECO:0000256" key="1">
    <source>
        <dbReference type="ARBA" id="ARBA00004370"/>
    </source>
</evidence>
<evidence type="ECO:0000313" key="9">
    <source>
        <dbReference type="Proteomes" id="UP000472273"/>
    </source>
</evidence>
<dbReference type="PANTHER" id="PTHR40389:SF2">
    <property type="entry name" value="ENDOGENOUS RETROVIRUS GROUP K MEMBER 24 GAG POLYPROTEIN-RELATED"/>
    <property type="match status" value="1"/>
</dbReference>
<keyword evidence="2" id="KW-0519">Myristate</keyword>
<dbReference type="GO" id="GO:0016020">
    <property type="term" value="C:membrane"/>
    <property type="evidence" value="ECO:0007669"/>
    <property type="project" value="UniProtKB-SubCell"/>
</dbReference>
<keyword evidence="6" id="KW-0732">Signal</keyword>
<dbReference type="AlphaFoldDB" id="A0A670YV00"/>
<dbReference type="Ensembl" id="ENSPTXT00000016091.1">
    <property type="protein sequence ID" value="ENSPTXP00000015612.1"/>
    <property type="gene ID" value="ENSPTXG00000010774.1"/>
</dbReference>
<dbReference type="GO" id="GO:0003676">
    <property type="term" value="F:nucleic acid binding"/>
    <property type="evidence" value="ECO:0007669"/>
    <property type="project" value="InterPro"/>
</dbReference>
<evidence type="ECO:0000256" key="2">
    <source>
        <dbReference type="ARBA" id="ARBA00022707"/>
    </source>
</evidence>
<keyword evidence="9" id="KW-1185">Reference proteome</keyword>
<dbReference type="InterPro" id="IPR010661">
    <property type="entry name" value="RVT_thumb"/>
</dbReference>
<dbReference type="InterPro" id="IPR038124">
    <property type="entry name" value="B_retro_matrix_sf"/>
</dbReference>
<dbReference type="InterPro" id="IPR012337">
    <property type="entry name" value="RNaseH-like_sf"/>
</dbReference>
<dbReference type="Gene3D" id="1.10.150.490">
    <property type="entry name" value="Retroviral GAG p10 protein"/>
    <property type="match status" value="1"/>
</dbReference>
<reference evidence="8" key="2">
    <citation type="submission" date="2025-09" db="UniProtKB">
        <authorList>
            <consortium name="Ensembl"/>
        </authorList>
    </citation>
    <scope>IDENTIFICATION</scope>
</reference>
<feature type="domain" description="Integrase catalytic" evidence="7">
    <location>
        <begin position="292"/>
        <end position="472"/>
    </location>
</feature>
<protein>
    <recommendedName>
        <fullName evidence="7">Integrase catalytic domain-containing protein</fullName>
    </recommendedName>
</protein>
<dbReference type="Pfam" id="PF06817">
    <property type="entry name" value="RVT_thumb"/>
    <property type="match status" value="1"/>
</dbReference>
<dbReference type="Gene3D" id="1.10.375.10">
    <property type="entry name" value="Human Immunodeficiency Virus Type 1 Capsid Protein"/>
    <property type="match status" value="1"/>
</dbReference>
<dbReference type="InterPro" id="IPR001584">
    <property type="entry name" value="Integrase_cat-core"/>
</dbReference>
<dbReference type="InterPro" id="IPR050195">
    <property type="entry name" value="Primate_lentivir_Gag_pol-like"/>
</dbReference>
<reference evidence="8" key="1">
    <citation type="submission" date="2025-08" db="UniProtKB">
        <authorList>
            <consortium name="Ensembl"/>
        </authorList>
    </citation>
    <scope>IDENTIFICATION</scope>
</reference>
<dbReference type="SUPFAM" id="SSF47943">
    <property type="entry name" value="Retrovirus capsid protein, N-terminal core domain"/>
    <property type="match status" value="1"/>
</dbReference>
<evidence type="ECO:0000256" key="3">
    <source>
        <dbReference type="ARBA" id="ARBA00022737"/>
    </source>
</evidence>
<feature type="chain" id="PRO_5025677666" description="Integrase catalytic domain-containing protein" evidence="6">
    <location>
        <begin position="20"/>
        <end position="486"/>
    </location>
</feature>
<dbReference type="Proteomes" id="UP000472273">
    <property type="component" value="Unplaced"/>
</dbReference>
<dbReference type="PANTHER" id="PTHR40389">
    <property type="entry name" value="ENDOGENOUS RETROVIRUS GROUP K MEMBER 24 GAG POLYPROTEIN-RELATED"/>
    <property type="match status" value="1"/>
</dbReference>
<evidence type="ECO:0000313" key="8">
    <source>
        <dbReference type="Ensembl" id="ENSPTXP00000015612.1"/>
    </source>
</evidence>
<organism evidence="8 9">
    <name type="scientific">Pseudonaja textilis</name>
    <name type="common">Eastern brown snake</name>
    <dbReference type="NCBI Taxonomy" id="8673"/>
    <lineage>
        <taxon>Eukaryota</taxon>
        <taxon>Metazoa</taxon>
        <taxon>Chordata</taxon>
        <taxon>Craniata</taxon>
        <taxon>Vertebrata</taxon>
        <taxon>Euteleostomi</taxon>
        <taxon>Lepidosauria</taxon>
        <taxon>Squamata</taxon>
        <taxon>Bifurcata</taxon>
        <taxon>Unidentata</taxon>
        <taxon>Episquamata</taxon>
        <taxon>Toxicofera</taxon>
        <taxon>Serpentes</taxon>
        <taxon>Colubroidea</taxon>
        <taxon>Elapidae</taxon>
        <taxon>Hydrophiinae</taxon>
        <taxon>Pseudonaja</taxon>
    </lineage>
</organism>
<dbReference type="Gene3D" id="3.30.420.10">
    <property type="entry name" value="Ribonuclease H-like superfamily/Ribonuclease H"/>
    <property type="match status" value="1"/>
</dbReference>
<name>A0A670YV00_PSETE</name>
<dbReference type="SUPFAM" id="SSF47836">
    <property type="entry name" value="Retroviral matrix proteins"/>
    <property type="match status" value="1"/>
</dbReference>
<sequence>MYILCQKSIWMIFFSYVQQLCPTYPAEGTLKRSSWERMGKWMHEPPRAPPQMICSWRAIMAALNIFFPDDSIQSSSDPPSAELCPVTASAPPPYSTPPLDSSPNPSSPLPPSAMATDPPVRNAFQSSLAEGKLSADDLSCFPMILQTSAAGGNPVPHYTPLEWTLLKELKTAASKYGIDSLYTRQLLANISTHHLVLASEWKAIASMLLSPASLATWHNEFRLGINAAAAAGLPAGVTLDNLLCQGTVQNPAQEITMGAEGDPIMREAALNAFKRLPNTSQPTHSFTSILQGPSEPYTSFIDRLTDAISRQCLGTINWARPFLSISTNDLSPLFSALTGCQQPAQKIPLTKEQKDLLGCPKILKTDNGPAYTSSAFSEFCHHWSINHKFGIPFNSQGQAIVERANQTLKQALDQYTGSKGISPPNLPTLQNLLNVCLYTLNFLNLTGNPPSSAMSRHFTKPSLPTTYLWLNGTSRALWSTGGNFTT</sequence>
<evidence type="ECO:0000256" key="6">
    <source>
        <dbReference type="SAM" id="SignalP"/>
    </source>
</evidence>
<feature type="region of interest" description="Disordered" evidence="5">
    <location>
        <begin position="92"/>
        <end position="118"/>
    </location>
</feature>
<dbReference type="PROSITE" id="PS50994">
    <property type="entry name" value="INTEGRASE"/>
    <property type="match status" value="1"/>
</dbReference>
<evidence type="ECO:0000259" key="7">
    <source>
        <dbReference type="PROSITE" id="PS50994"/>
    </source>
</evidence>
<keyword evidence="3" id="KW-0677">Repeat</keyword>
<feature type="signal peptide" evidence="6">
    <location>
        <begin position="1"/>
        <end position="19"/>
    </location>
</feature>
<dbReference type="GO" id="GO:0003964">
    <property type="term" value="F:RNA-directed DNA polymerase activity"/>
    <property type="evidence" value="ECO:0007669"/>
    <property type="project" value="InterPro"/>
</dbReference>
<dbReference type="SUPFAM" id="SSF47353">
    <property type="entry name" value="Retrovirus capsid dimerization domain-like"/>
    <property type="match status" value="1"/>
</dbReference>
<dbReference type="InterPro" id="IPR010999">
    <property type="entry name" value="Retrovr_matrix"/>
</dbReference>
<dbReference type="GO" id="GO:0015074">
    <property type="term" value="P:DNA integration"/>
    <property type="evidence" value="ECO:0007669"/>
    <property type="project" value="InterPro"/>
</dbReference>
<dbReference type="InterPro" id="IPR003322">
    <property type="entry name" value="B_retro_matrix"/>
</dbReference>
<comment type="subcellular location">
    <subcellularLocation>
        <location evidence="1">Membrane</location>
    </subcellularLocation>
</comment>
<accession>A0A670YV00</accession>
<evidence type="ECO:0000256" key="4">
    <source>
        <dbReference type="ARBA" id="ARBA00023136"/>
    </source>
</evidence>
<dbReference type="SUPFAM" id="SSF53098">
    <property type="entry name" value="Ribonuclease H-like"/>
    <property type="match status" value="1"/>
</dbReference>
<evidence type="ECO:0000256" key="5">
    <source>
        <dbReference type="SAM" id="MobiDB-lite"/>
    </source>
</evidence>
<dbReference type="GO" id="GO:0016032">
    <property type="term" value="P:viral process"/>
    <property type="evidence" value="ECO:0007669"/>
    <property type="project" value="InterPro"/>
</dbReference>
<dbReference type="InterPro" id="IPR036397">
    <property type="entry name" value="RNaseH_sf"/>
</dbReference>
<dbReference type="Gene3D" id="1.10.1200.30">
    <property type="match status" value="1"/>
</dbReference>
<dbReference type="InterPro" id="IPR008919">
    <property type="entry name" value="Retrov_capsid_N"/>
</dbReference>
<keyword evidence="2" id="KW-0449">Lipoprotein</keyword>
<dbReference type="GeneTree" id="ENSGT00690000102286"/>
<proteinExistence type="predicted"/>
<dbReference type="Pfam" id="PF19317">
    <property type="entry name" value="Gag_p24_C"/>
    <property type="match status" value="1"/>
</dbReference>
<dbReference type="Pfam" id="PF00607">
    <property type="entry name" value="Gag_p24"/>
    <property type="match status" value="1"/>
</dbReference>
<keyword evidence="4" id="KW-0472">Membrane</keyword>
<dbReference type="GO" id="GO:0005198">
    <property type="term" value="F:structural molecule activity"/>
    <property type="evidence" value="ECO:0007669"/>
    <property type="project" value="InterPro"/>
</dbReference>